<dbReference type="GO" id="GO:0031564">
    <property type="term" value="P:transcription antitermination"/>
    <property type="evidence" value="ECO:0007669"/>
    <property type="project" value="UniProtKB-KW"/>
</dbReference>
<evidence type="ECO:0000256" key="3">
    <source>
        <dbReference type="ARBA" id="ARBA00022884"/>
    </source>
</evidence>
<accession>A0A2H0X991</accession>
<dbReference type="PANTHER" id="PTHR11078:SF3">
    <property type="entry name" value="ANTITERMINATION NUSB DOMAIN-CONTAINING PROTEIN"/>
    <property type="match status" value="1"/>
</dbReference>
<keyword evidence="5 6" id="KW-0804">Transcription</keyword>
<dbReference type="NCBIfam" id="TIGR01951">
    <property type="entry name" value="nusB"/>
    <property type="match status" value="1"/>
</dbReference>
<keyword evidence="4 6" id="KW-0805">Transcription regulation</keyword>
<feature type="domain" description="NusB/RsmB/TIM44" evidence="7">
    <location>
        <begin position="16"/>
        <end position="141"/>
    </location>
</feature>
<dbReference type="Pfam" id="PF01029">
    <property type="entry name" value="NusB"/>
    <property type="match status" value="1"/>
</dbReference>
<evidence type="ECO:0000256" key="6">
    <source>
        <dbReference type="HAMAP-Rule" id="MF_00073"/>
    </source>
</evidence>
<name>A0A2H0X991_UNCKA</name>
<evidence type="ECO:0000256" key="1">
    <source>
        <dbReference type="ARBA" id="ARBA00005952"/>
    </source>
</evidence>
<reference evidence="9" key="1">
    <citation type="submission" date="2017-09" db="EMBL/GenBank/DDBJ databases">
        <title>Depth-based differentiation of microbial function through sediment-hosted aquifers and enrichment of novel symbionts in the deep terrestrial subsurface.</title>
        <authorList>
            <person name="Probst A.J."/>
            <person name="Ladd B."/>
            <person name="Jarett J.K."/>
            <person name="Geller-Mcgrath D.E."/>
            <person name="Sieber C.M.K."/>
            <person name="Emerson J.B."/>
            <person name="Anantharaman K."/>
            <person name="Thomas B.C."/>
            <person name="Malmstrom R."/>
            <person name="Stieglmeier M."/>
            <person name="Klingl A."/>
            <person name="Woyke T."/>
            <person name="Ryan C.M."/>
            <person name="Banfield J.F."/>
        </authorList>
    </citation>
    <scope>NUCLEOTIDE SEQUENCE [LARGE SCALE GENOMIC DNA]</scope>
</reference>
<protein>
    <recommendedName>
        <fullName evidence="6">Transcription antitermination protein NusB</fullName>
    </recommendedName>
    <alternativeName>
        <fullName evidence="6">Antitermination factor NusB</fullName>
    </alternativeName>
</protein>
<dbReference type="GO" id="GO:0003723">
    <property type="term" value="F:RNA binding"/>
    <property type="evidence" value="ECO:0007669"/>
    <property type="project" value="UniProtKB-UniRule"/>
</dbReference>
<dbReference type="GO" id="GO:0006353">
    <property type="term" value="P:DNA-templated transcription termination"/>
    <property type="evidence" value="ECO:0007669"/>
    <property type="project" value="UniProtKB-UniRule"/>
</dbReference>
<keyword evidence="3 6" id="KW-0694">RNA-binding</keyword>
<evidence type="ECO:0000313" key="8">
    <source>
        <dbReference type="EMBL" id="PIS21421.1"/>
    </source>
</evidence>
<evidence type="ECO:0000313" key="9">
    <source>
        <dbReference type="Proteomes" id="UP000231098"/>
    </source>
</evidence>
<comment type="caution">
    <text evidence="8">The sequence shown here is derived from an EMBL/GenBank/DDBJ whole genome shotgun (WGS) entry which is preliminary data.</text>
</comment>
<dbReference type="EMBL" id="PEYV01000050">
    <property type="protein sequence ID" value="PIS21421.1"/>
    <property type="molecule type" value="Genomic_DNA"/>
</dbReference>
<evidence type="ECO:0000256" key="2">
    <source>
        <dbReference type="ARBA" id="ARBA00022814"/>
    </source>
</evidence>
<dbReference type="InterPro" id="IPR035926">
    <property type="entry name" value="NusB-like_sf"/>
</dbReference>
<evidence type="ECO:0000259" key="7">
    <source>
        <dbReference type="Pfam" id="PF01029"/>
    </source>
</evidence>
<comment type="function">
    <text evidence="6">Involved in transcription antitermination. Required for transcription of ribosomal RNA (rRNA) genes. Binds specifically to the boxA antiterminator sequence of the ribosomal RNA (rrn) operons.</text>
</comment>
<dbReference type="Gene3D" id="1.10.940.10">
    <property type="entry name" value="NusB-like"/>
    <property type="match status" value="1"/>
</dbReference>
<sequence>MPEESTPTSEQKDIRHEARRVALGALFSESFLSANIASNIDLSAEFLGVAEFDRELAQKIISGVVATRPEIDKIIQVAAPDWPIVQVAKVDLNCIRIAVLELSNVKSVPPKVAINEAVELAKEFGSETSGSFVNGVLGTIAEKLKLDI</sequence>
<keyword evidence="2 6" id="KW-0889">Transcription antitermination</keyword>
<dbReference type="InterPro" id="IPR011605">
    <property type="entry name" value="NusB_fam"/>
</dbReference>
<dbReference type="PANTHER" id="PTHR11078">
    <property type="entry name" value="N UTILIZATION SUBSTANCE PROTEIN B-RELATED"/>
    <property type="match status" value="1"/>
</dbReference>
<gene>
    <name evidence="6 8" type="primary">nusB</name>
    <name evidence="8" type="ORF">COT51_02905</name>
</gene>
<dbReference type="GO" id="GO:0005829">
    <property type="term" value="C:cytosol"/>
    <property type="evidence" value="ECO:0007669"/>
    <property type="project" value="TreeGrafter"/>
</dbReference>
<dbReference type="AlphaFoldDB" id="A0A2H0X991"/>
<comment type="similarity">
    <text evidence="1 6">Belongs to the NusB family.</text>
</comment>
<evidence type="ECO:0000256" key="5">
    <source>
        <dbReference type="ARBA" id="ARBA00023163"/>
    </source>
</evidence>
<dbReference type="HAMAP" id="MF_00073">
    <property type="entry name" value="NusB"/>
    <property type="match status" value="1"/>
</dbReference>
<organism evidence="8 9">
    <name type="scientific">candidate division WWE3 bacterium CG08_land_8_20_14_0_20_41_15</name>
    <dbReference type="NCBI Taxonomy" id="1975086"/>
    <lineage>
        <taxon>Bacteria</taxon>
        <taxon>Katanobacteria</taxon>
    </lineage>
</organism>
<evidence type="ECO:0000256" key="4">
    <source>
        <dbReference type="ARBA" id="ARBA00023015"/>
    </source>
</evidence>
<dbReference type="InterPro" id="IPR006027">
    <property type="entry name" value="NusB_RsmB_TIM44"/>
</dbReference>
<proteinExistence type="inferred from homology"/>
<dbReference type="Proteomes" id="UP000231098">
    <property type="component" value="Unassembled WGS sequence"/>
</dbReference>
<dbReference type="SUPFAM" id="SSF48013">
    <property type="entry name" value="NusB-like"/>
    <property type="match status" value="1"/>
</dbReference>